<name>A0A6J5YIT7_9ZZZZ</name>
<evidence type="ECO:0000313" key="5">
    <source>
        <dbReference type="EMBL" id="CAB4952976.1"/>
    </source>
</evidence>
<sequence>MQIQINSLQEALDRINYLREQNSERIILGVVGKPGAGKSTVTSYLLDNLPEDEAVLVPMDGYHLSNKLLQKFDKANRKGASDTFDALGFSQLLKRIKNDTASDIYFPIFHREIEESIVAEGVVFSNTKLVITEGNYLLLDSDGWQDVAGQLTESWYIQVDDDIRWERLMARSMKYGRDPETAYRWTHGSDENNAKKVETTKNRANVILSYK</sequence>
<reference evidence="2" key="1">
    <citation type="submission" date="2020-05" db="EMBL/GenBank/DDBJ databases">
        <authorList>
            <person name="Chiriac C."/>
            <person name="Salcher M."/>
            <person name="Ghai R."/>
            <person name="Kavagutti S V."/>
        </authorList>
    </citation>
    <scope>NUCLEOTIDE SEQUENCE</scope>
</reference>
<dbReference type="NCBIfam" id="NF006743">
    <property type="entry name" value="PRK09270.1-2"/>
    <property type="match status" value="1"/>
</dbReference>
<evidence type="ECO:0000259" key="1">
    <source>
        <dbReference type="Pfam" id="PF00485"/>
    </source>
</evidence>
<dbReference type="EMBL" id="CAFBLG010000064">
    <property type="protein sequence ID" value="CAB4866761.1"/>
    <property type="molecule type" value="Genomic_DNA"/>
</dbReference>
<dbReference type="Gene3D" id="3.40.50.300">
    <property type="entry name" value="P-loop containing nucleotide triphosphate hydrolases"/>
    <property type="match status" value="1"/>
</dbReference>
<protein>
    <submittedName>
        <fullName evidence="2">Unannotated protein</fullName>
    </submittedName>
</protein>
<dbReference type="Pfam" id="PF00485">
    <property type="entry name" value="PRK"/>
    <property type="match status" value="1"/>
</dbReference>
<dbReference type="EMBL" id="CAEZUC010000069">
    <property type="protein sequence ID" value="CAB4589896.1"/>
    <property type="molecule type" value="Genomic_DNA"/>
</dbReference>
<dbReference type="SUPFAM" id="SSF52540">
    <property type="entry name" value="P-loop containing nucleoside triphosphate hydrolases"/>
    <property type="match status" value="1"/>
</dbReference>
<dbReference type="GO" id="GO:0016301">
    <property type="term" value="F:kinase activity"/>
    <property type="evidence" value="ECO:0007669"/>
    <property type="project" value="InterPro"/>
</dbReference>
<dbReference type="EMBL" id="CAFBNN010000068">
    <property type="protein sequence ID" value="CAB4952976.1"/>
    <property type="molecule type" value="Genomic_DNA"/>
</dbReference>
<evidence type="ECO:0000313" key="4">
    <source>
        <dbReference type="EMBL" id="CAB4866761.1"/>
    </source>
</evidence>
<dbReference type="GO" id="GO:0005524">
    <property type="term" value="F:ATP binding"/>
    <property type="evidence" value="ECO:0007669"/>
    <property type="project" value="InterPro"/>
</dbReference>
<evidence type="ECO:0000313" key="2">
    <source>
        <dbReference type="EMBL" id="CAB4330455.1"/>
    </source>
</evidence>
<accession>A0A6J5YIT7</accession>
<feature type="domain" description="Phosphoribulokinase/uridine kinase" evidence="1">
    <location>
        <begin position="27"/>
        <end position="208"/>
    </location>
</feature>
<dbReference type="InterPro" id="IPR006083">
    <property type="entry name" value="PRK/URK"/>
</dbReference>
<organism evidence="2">
    <name type="scientific">freshwater metagenome</name>
    <dbReference type="NCBI Taxonomy" id="449393"/>
    <lineage>
        <taxon>unclassified sequences</taxon>
        <taxon>metagenomes</taxon>
        <taxon>ecological metagenomes</taxon>
    </lineage>
</organism>
<evidence type="ECO:0000313" key="3">
    <source>
        <dbReference type="EMBL" id="CAB4589896.1"/>
    </source>
</evidence>
<dbReference type="AlphaFoldDB" id="A0A6J5YIT7"/>
<dbReference type="InterPro" id="IPR027417">
    <property type="entry name" value="P-loop_NTPase"/>
</dbReference>
<gene>
    <name evidence="3" type="ORF">UFOPK1776_00556</name>
    <name evidence="4" type="ORF">UFOPK3295_00720</name>
    <name evidence="5" type="ORF">UFOPK3797_00629</name>
    <name evidence="2" type="ORF">UFOPK4028_00115</name>
</gene>
<dbReference type="EMBL" id="CAESAC010000008">
    <property type="protein sequence ID" value="CAB4330455.1"/>
    <property type="molecule type" value="Genomic_DNA"/>
</dbReference>
<dbReference type="PANTHER" id="PTHR10285">
    <property type="entry name" value="URIDINE KINASE"/>
    <property type="match status" value="1"/>
</dbReference>
<proteinExistence type="predicted"/>